<dbReference type="PANTHER" id="PTHR43498:SF1">
    <property type="entry name" value="COB--COM HETERODISULFIDE REDUCTASE IRON-SULFUR SUBUNIT A"/>
    <property type="match status" value="1"/>
</dbReference>
<name>A0ABS7S8B4_9MICO</name>
<dbReference type="EMBL" id="JAGSHT010000004">
    <property type="protein sequence ID" value="MBZ2195428.1"/>
    <property type="molecule type" value="Genomic_DNA"/>
</dbReference>
<evidence type="ECO:0000256" key="4">
    <source>
        <dbReference type="ARBA" id="ARBA00023004"/>
    </source>
</evidence>
<dbReference type="PANTHER" id="PTHR43498">
    <property type="entry name" value="FERREDOXIN:COB-COM HETERODISULFIDE REDUCTASE SUBUNIT A"/>
    <property type="match status" value="1"/>
</dbReference>
<proteinExistence type="predicted"/>
<accession>A0ABS7S8B4</accession>
<evidence type="ECO:0000256" key="5">
    <source>
        <dbReference type="ARBA" id="ARBA00023014"/>
    </source>
</evidence>
<comment type="caution">
    <text evidence="6">The sequence shown here is derived from an EMBL/GenBank/DDBJ whole genome shotgun (WGS) entry which is preliminary data.</text>
</comment>
<evidence type="ECO:0000256" key="2">
    <source>
        <dbReference type="ARBA" id="ARBA00022723"/>
    </source>
</evidence>
<protein>
    <submittedName>
        <fullName evidence="6">FAD-dependent oxidoreductase</fullName>
    </submittedName>
</protein>
<dbReference type="Pfam" id="PF12831">
    <property type="entry name" value="FAD_oxidored"/>
    <property type="match status" value="1"/>
</dbReference>
<keyword evidence="7" id="KW-1185">Reference proteome</keyword>
<organism evidence="6 7">
    <name type="scientific">Occultella gossypii</name>
    <dbReference type="NCBI Taxonomy" id="2800820"/>
    <lineage>
        <taxon>Bacteria</taxon>
        <taxon>Bacillati</taxon>
        <taxon>Actinomycetota</taxon>
        <taxon>Actinomycetes</taxon>
        <taxon>Micrococcales</taxon>
        <taxon>Ruaniaceae</taxon>
        <taxon>Occultella</taxon>
    </lineage>
</organism>
<keyword evidence="5" id="KW-0411">Iron-sulfur</keyword>
<keyword evidence="3" id="KW-0560">Oxidoreductase</keyword>
<evidence type="ECO:0000256" key="1">
    <source>
        <dbReference type="ARBA" id="ARBA00022485"/>
    </source>
</evidence>
<dbReference type="InterPro" id="IPR039650">
    <property type="entry name" value="HdrA-like"/>
</dbReference>
<evidence type="ECO:0000313" key="6">
    <source>
        <dbReference type="EMBL" id="MBZ2195428.1"/>
    </source>
</evidence>
<keyword evidence="4" id="KW-0408">Iron</keyword>
<keyword evidence="1" id="KW-0004">4Fe-4S</keyword>
<evidence type="ECO:0000256" key="3">
    <source>
        <dbReference type="ARBA" id="ARBA00023002"/>
    </source>
</evidence>
<evidence type="ECO:0000313" key="7">
    <source>
        <dbReference type="Proteomes" id="UP000826651"/>
    </source>
</evidence>
<sequence>MLERDFDIVVLGAGASGVPAAIAAAELGQRVVLVDRGPLPGGELIGGLPILGAANSRGEVTVAGIFSRLIERLRDLDGYVGMPFDWRTMWGACFDPELMKLVVVDELRRAGVELRLATQAIDISRSGDGRVRGLTVHDGRDYVDLRADQFIDASGDGWLAERAGAPMEEPPADAVRQPVSLTFRMCAVDYRALVDYVGAHPADVIVAENPIIAESEAEAAGKIAESGLPFVAVGSHREGNKLATAIAQDRMFPTTAFYTWPTSLARSEVGLNVTRIADIDGTRMEEVSRVLPTLTDQVRQASTFLQKEIPGYERASISALAARVGVRETKRIAGEGRLETEDVLGARKLEDGVARGAHHVDIHGAGTYQLRRYIEGGGSYDIPYAAMVPQGVPNVIVAGRCLSSSREANGSARVMGPCIAMGEAAGVAAATARTEGVDRFIDIDPAAIRAGLAARGALVSPDII</sequence>
<dbReference type="SUPFAM" id="SSF51905">
    <property type="entry name" value="FAD/NAD(P)-binding domain"/>
    <property type="match status" value="1"/>
</dbReference>
<keyword evidence="2" id="KW-0479">Metal-binding</keyword>
<dbReference type="InterPro" id="IPR036188">
    <property type="entry name" value="FAD/NAD-bd_sf"/>
</dbReference>
<dbReference type="RefSeq" id="WP_223403356.1">
    <property type="nucleotide sequence ID" value="NZ_JAGSHT010000004.1"/>
</dbReference>
<reference evidence="6 7" key="1">
    <citation type="submission" date="2021-04" db="EMBL/GenBank/DDBJ databases">
        <title>Ruania sp. nov., isolated from sandy soil of mangrove forest.</title>
        <authorList>
            <person name="Ge X."/>
            <person name="Huang R."/>
            <person name="Liu W."/>
        </authorList>
    </citation>
    <scope>NUCLEOTIDE SEQUENCE [LARGE SCALE GENOMIC DNA]</scope>
    <source>
        <strain evidence="6 7">N2-46</strain>
    </source>
</reference>
<dbReference type="Gene3D" id="3.50.50.60">
    <property type="entry name" value="FAD/NAD(P)-binding domain"/>
    <property type="match status" value="1"/>
</dbReference>
<gene>
    <name evidence="6" type="ORF">KCQ71_04645</name>
</gene>
<dbReference type="Proteomes" id="UP000826651">
    <property type="component" value="Unassembled WGS sequence"/>
</dbReference>